<evidence type="ECO:0000256" key="1">
    <source>
        <dbReference type="SAM" id="SignalP"/>
    </source>
</evidence>
<organism evidence="2 3">
    <name type="scientific">Cerrena zonata</name>
    <dbReference type="NCBI Taxonomy" id="2478898"/>
    <lineage>
        <taxon>Eukaryota</taxon>
        <taxon>Fungi</taxon>
        <taxon>Dikarya</taxon>
        <taxon>Basidiomycota</taxon>
        <taxon>Agaricomycotina</taxon>
        <taxon>Agaricomycetes</taxon>
        <taxon>Polyporales</taxon>
        <taxon>Cerrenaceae</taxon>
        <taxon>Cerrena</taxon>
    </lineage>
</organism>
<accession>A0AAW0GYF8</accession>
<name>A0AAW0GYF8_9APHY</name>
<gene>
    <name evidence="2" type="ORF">QCA50_001019</name>
</gene>
<keyword evidence="1" id="KW-0732">Signal</keyword>
<dbReference type="AlphaFoldDB" id="A0AAW0GYF8"/>
<sequence>MFLPLQFALLLLSSTLAAPLDASSQFVKRDSYSGCSSLGSNATNDLGSRNFLLGLNDGTTVNPQGTVVADPQSGGSFKVLGTFETHPNIPFQTSFGLKDGTLTPLFSNAGVVPEPVVAGSFIKLAETAQVAAPSQEFCAVPQGDENNTTLLAVNGTTDSFALCPEKPEGAFNVFSLVFKPVNSPDYEFDLCRATKVLIL</sequence>
<feature type="signal peptide" evidence="1">
    <location>
        <begin position="1"/>
        <end position="17"/>
    </location>
</feature>
<reference evidence="2 3" key="1">
    <citation type="submission" date="2022-09" db="EMBL/GenBank/DDBJ databases">
        <authorList>
            <person name="Palmer J.M."/>
        </authorList>
    </citation>
    <scope>NUCLEOTIDE SEQUENCE [LARGE SCALE GENOMIC DNA]</scope>
    <source>
        <strain evidence="2 3">DSM 7382</strain>
    </source>
</reference>
<keyword evidence="3" id="KW-1185">Reference proteome</keyword>
<dbReference type="EMBL" id="JASBNA010000001">
    <property type="protein sequence ID" value="KAK7696365.1"/>
    <property type="molecule type" value="Genomic_DNA"/>
</dbReference>
<comment type="caution">
    <text evidence="2">The sequence shown here is derived from an EMBL/GenBank/DDBJ whole genome shotgun (WGS) entry which is preliminary data.</text>
</comment>
<proteinExistence type="predicted"/>
<evidence type="ECO:0000313" key="3">
    <source>
        <dbReference type="Proteomes" id="UP001385951"/>
    </source>
</evidence>
<feature type="chain" id="PRO_5043754513" evidence="1">
    <location>
        <begin position="18"/>
        <end position="199"/>
    </location>
</feature>
<evidence type="ECO:0000313" key="2">
    <source>
        <dbReference type="EMBL" id="KAK7696365.1"/>
    </source>
</evidence>
<dbReference type="Proteomes" id="UP001385951">
    <property type="component" value="Unassembled WGS sequence"/>
</dbReference>
<protein>
    <submittedName>
        <fullName evidence="2">Uncharacterized protein</fullName>
    </submittedName>
</protein>